<evidence type="ECO:0000256" key="11">
    <source>
        <dbReference type="PIRNR" id="PIRNR006621"/>
    </source>
</evidence>
<dbReference type="GO" id="GO:0050660">
    <property type="term" value="F:flavin adenine dinucleotide binding"/>
    <property type="evidence" value="ECO:0007669"/>
    <property type="project" value="InterPro"/>
</dbReference>
<keyword evidence="6" id="KW-0521">NADP</keyword>
<evidence type="ECO:0000313" key="16">
    <source>
        <dbReference type="Proteomes" id="UP000034160"/>
    </source>
</evidence>
<comment type="similarity">
    <text evidence="11">Belongs to the dus family.</text>
</comment>
<dbReference type="SUPFAM" id="SSF51395">
    <property type="entry name" value="FMN-linked oxidoreductases"/>
    <property type="match status" value="1"/>
</dbReference>
<comment type="cofactor">
    <cofactor evidence="11 13">
        <name>FMN</name>
        <dbReference type="ChEBI" id="CHEBI:58210"/>
    </cofactor>
</comment>
<keyword evidence="4 11" id="KW-0288">FMN</keyword>
<dbReference type="CDD" id="cd02801">
    <property type="entry name" value="DUS_like_FMN"/>
    <property type="match status" value="1"/>
</dbReference>
<evidence type="ECO:0000313" key="15">
    <source>
        <dbReference type="EMBL" id="KKS32745.1"/>
    </source>
</evidence>
<keyword evidence="3 11" id="KW-0285">Flavoprotein</keyword>
<dbReference type="InterPro" id="IPR001269">
    <property type="entry name" value="DUS_fam"/>
</dbReference>
<accession>A0A0G0Y7Q9</accession>
<protein>
    <recommendedName>
        <fullName evidence="11">tRNA-dihydrouridine synthase</fullName>
        <ecNumber evidence="11">1.3.1.-</ecNumber>
    </recommendedName>
</protein>
<comment type="catalytic activity">
    <reaction evidence="9">
        <text>a 5,6-dihydrouridine in tRNA + NADP(+) = a uridine in tRNA + NADPH + H(+)</text>
        <dbReference type="Rhea" id="RHEA:23624"/>
        <dbReference type="Rhea" id="RHEA-COMP:13339"/>
        <dbReference type="Rhea" id="RHEA-COMP:13887"/>
        <dbReference type="ChEBI" id="CHEBI:15378"/>
        <dbReference type="ChEBI" id="CHEBI:57783"/>
        <dbReference type="ChEBI" id="CHEBI:58349"/>
        <dbReference type="ChEBI" id="CHEBI:65315"/>
        <dbReference type="ChEBI" id="CHEBI:74443"/>
    </reaction>
</comment>
<proteinExistence type="inferred from homology"/>
<dbReference type="Pfam" id="PF01207">
    <property type="entry name" value="Dus"/>
    <property type="match status" value="1"/>
</dbReference>
<dbReference type="Gene3D" id="3.20.20.70">
    <property type="entry name" value="Aldolase class I"/>
    <property type="match status" value="1"/>
</dbReference>
<feature type="domain" description="DUS-like FMN-binding" evidence="14">
    <location>
        <begin position="14"/>
        <end position="300"/>
    </location>
</feature>
<comment type="catalytic activity">
    <reaction evidence="10">
        <text>a 5,6-dihydrouridine in tRNA + NAD(+) = a uridine in tRNA + NADH + H(+)</text>
        <dbReference type="Rhea" id="RHEA:54452"/>
        <dbReference type="Rhea" id="RHEA-COMP:13339"/>
        <dbReference type="Rhea" id="RHEA-COMP:13887"/>
        <dbReference type="ChEBI" id="CHEBI:15378"/>
        <dbReference type="ChEBI" id="CHEBI:57540"/>
        <dbReference type="ChEBI" id="CHEBI:57945"/>
        <dbReference type="ChEBI" id="CHEBI:65315"/>
        <dbReference type="ChEBI" id="CHEBI:74443"/>
    </reaction>
</comment>
<dbReference type="Gene3D" id="1.10.1200.80">
    <property type="entry name" value="Putative flavin oxidoreducatase, domain 2"/>
    <property type="match status" value="1"/>
</dbReference>
<keyword evidence="13" id="KW-0547">Nucleotide-binding</keyword>
<dbReference type="EMBL" id="LCCN01000005">
    <property type="protein sequence ID" value="KKS32745.1"/>
    <property type="molecule type" value="Genomic_DNA"/>
</dbReference>
<evidence type="ECO:0000256" key="1">
    <source>
        <dbReference type="ARBA" id="ARBA00002790"/>
    </source>
</evidence>
<dbReference type="InterPro" id="IPR035587">
    <property type="entry name" value="DUS-like_FMN-bd"/>
</dbReference>
<evidence type="ECO:0000256" key="5">
    <source>
        <dbReference type="ARBA" id="ARBA00022694"/>
    </source>
</evidence>
<dbReference type="GO" id="GO:0017150">
    <property type="term" value="F:tRNA dihydrouridine synthase activity"/>
    <property type="evidence" value="ECO:0007669"/>
    <property type="project" value="InterPro"/>
</dbReference>
<keyword evidence="2" id="KW-0820">tRNA-binding</keyword>
<evidence type="ECO:0000256" key="9">
    <source>
        <dbReference type="ARBA" id="ARBA00048205"/>
    </source>
</evidence>
<dbReference type="GO" id="GO:0000049">
    <property type="term" value="F:tRNA binding"/>
    <property type="evidence" value="ECO:0007669"/>
    <property type="project" value="UniProtKB-KW"/>
</dbReference>
<dbReference type="Proteomes" id="UP000034160">
    <property type="component" value="Unassembled WGS sequence"/>
</dbReference>
<keyword evidence="7" id="KW-0694">RNA-binding</keyword>
<evidence type="ECO:0000256" key="8">
    <source>
        <dbReference type="ARBA" id="ARBA00023002"/>
    </source>
</evidence>
<dbReference type="PIRSF" id="PIRSF006621">
    <property type="entry name" value="Dus"/>
    <property type="match status" value="1"/>
</dbReference>
<evidence type="ECO:0000259" key="14">
    <source>
        <dbReference type="Pfam" id="PF01207"/>
    </source>
</evidence>
<evidence type="ECO:0000256" key="13">
    <source>
        <dbReference type="PIRSR" id="PIRSR006621-2"/>
    </source>
</evidence>
<evidence type="ECO:0000256" key="7">
    <source>
        <dbReference type="ARBA" id="ARBA00022884"/>
    </source>
</evidence>
<comment type="caution">
    <text evidence="15">The sequence shown here is derived from an EMBL/GenBank/DDBJ whole genome shotgun (WGS) entry which is preliminary data.</text>
</comment>
<evidence type="ECO:0000256" key="6">
    <source>
        <dbReference type="ARBA" id="ARBA00022857"/>
    </source>
</evidence>
<evidence type="ECO:0000256" key="12">
    <source>
        <dbReference type="PIRSR" id="PIRSR006621-1"/>
    </source>
</evidence>
<feature type="active site" description="Proton donor" evidence="12">
    <location>
        <position position="98"/>
    </location>
</feature>
<keyword evidence="5 11" id="KW-0819">tRNA processing</keyword>
<feature type="binding site" evidence="13">
    <location>
        <begin position="226"/>
        <end position="227"/>
    </location>
    <ligand>
        <name>FMN</name>
        <dbReference type="ChEBI" id="CHEBI:58210"/>
    </ligand>
</feature>
<evidence type="ECO:0000256" key="2">
    <source>
        <dbReference type="ARBA" id="ARBA00022555"/>
    </source>
</evidence>
<evidence type="ECO:0000256" key="10">
    <source>
        <dbReference type="ARBA" id="ARBA00048802"/>
    </source>
</evidence>
<gene>
    <name evidence="15" type="ORF">UU93_C0005G0053</name>
</gene>
<dbReference type="AlphaFoldDB" id="A0A0G0Y7Q9"/>
<feature type="binding site" evidence="13">
    <location>
        <position position="138"/>
    </location>
    <ligand>
        <name>FMN</name>
        <dbReference type="ChEBI" id="CHEBI:58210"/>
    </ligand>
</feature>
<dbReference type="InterPro" id="IPR024036">
    <property type="entry name" value="tRNA-dHydroUridine_Synthase_C"/>
</dbReference>
<evidence type="ECO:0000256" key="4">
    <source>
        <dbReference type="ARBA" id="ARBA00022643"/>
    </source>
</evidence>
<dbReference type="PANTHER" id="PTHR11082">
    <property type="entry name" value="TRNA-DIHYDROURIDINE SYNTHASE"/>
    <property type="match status" value="1"/>
</dbReference>
<dbReference type="PANTHER" id="PTHR11082:SF25">
    <property type="entry name" value="DUS-LIKE FMN-BINDING DOMAIN-CONTAINING PROTEIN"/>
    <property type="match status" value="1"/>
</dbReference>
<reference evidence="15 16" key="1">
    <citation type="journal article" date="2015" name="Nature">
        <title>rRNA introns, odd ribosomes, and small enigmatic genomes across a large radiation of phyla.</title>
        <authorList>
            <person name="Brown C.T."/>
            <person name="Hug L.A."/>
            <person name="Thomas B.C."/>
            <person name="Sharon I."/>
            <person name="Castelle C.J."/>
            <person name="Singh A."/>
            <person name="Wilkins M.J."/>
            <person name="Williams K.H."/>
            <person name="Banfield J.F."/>
        </authorList>
    </citation>
    <scope>NUCLEOTIDE SEQUENCE [LARGE SCALE GENOMIC DNA]</scope>
</reference>
<dbReference type="InterPro" id="IPR013785">
    <property type="entry name" value="Aldolase_TIM"/>
</dbReference>
<name>A0A0G0Y7Q9_9BACT</name>
<feature type="binding site" evidence="13">
    <location>
        <position position="166"/>
    </location>
    <ligand>
        <name>FMN</name>
        <dbReference type="ChEBI" id="CHEBI:58210"/>
    </ligand>
</feature>
<dbReference type="STRING" id="1618356.UU93_C0005G0053"/>
<feature type="binding site" evidence="13">
    <location>
        <position position="68"/>
    </location>
    <ligand>
        <name>FMN</name>
        <dbReference type="ChEBI" id="CHEBI:58210"/>
    </ligand>
</feature>
<organism evidence="15 16">
    <name type="scientific">Candidatus Amesbacteria bacterium GW2011_GWA2_42_12</name>
    <dbReference type="NCBI Taxonomy" id="1618356"/>
    <lineage>
        <taxon>Bacteria</taxon>
        <taxon>Candidatus Amesiibacteriota</taxon>
    </lineage>
</organism>
<evidence type="ECO:0000256" key="3">
    <source>
        <dbReference type="ARBA" id="ARBA00022630"/>
    </source>
</evidence>
<comment type="function">
    <text evidence="1 11">Catalyzes the synthesis of 5,6-dihydrouridine (D), a modified base found in the D-loop of most tRNAs, via the reduction of the C5-C6 double bond in target uridines.</text>
</comment>
<dbReference type="EC" id="1.3.1.-" evidence="11"/>
<keyword evidence="8 11" id="KW-0560">Oxidoreductase</keyword>
<sequence>MNFWQKLKKPFTVLAPMEDVTDVVFRQVIEEIAPPDVFFTEFTNVEAILHGETSRLTYKKTKVLTVAQIWGINPENFYKAAQYITALGFSGIDINMGCPDKDVVKNGCGIALIRDRNKVGEIIQATKKGAGDLPVSIKTRIGWDKIVTEDWCGFLLEQKLDALTIHGRTGKEKSDGSAHWDEIEKIVKLRDQISLKTIIIGNGDVKNALDAKRYTLNAGVDGVMIGRGVFENPWCFSDHLPTQKEKLDLLKRHLELWEDTWEDKKNFSVLKKYFKIYVRDFDGAGELRGRLMKTTDAEGARFELARDLHP</sequence>